<evidence type="ECO:0000256" key="1">
    <source>
        <dbReference type="SAM" id="SignalP"/>
    </source>
</evidence>
<reference evidence="2" key="1">
    <citation type="submission" date="2022-11" db="EMBL/GenBank/DDBJ databases">
        <title>Centuries of genome instability and evolution in soft-shell clam transmissible cancer (bioRxiv).</title>
        <authorList>
            <person name="Hart S.F.M."/>
            <person name="Yonemitsu M.A."/>
            <person name="Giersch R.M."/>
            <person name="Beal B.F."/>
            <person name="Arriagada G."/>
            <person name="Davis B.W."/>
            <person name="Ostrander E.A."/>
            <person name="Goff S.P."/>
            <person name="Metzger M.J."/>
        </authorList>
    </citation>
    <scope>NUCLEOTIDE SEQUENCE</scope>
    <source>
        <strain evidence="2">MELC-2E11</strain>
        <tissue evidence="2">Siphon/mantle</tissue>
    </source>
</reference>
<dbReference type="Proteomes" id="UP001164746">
    <property type="component" value="Chromosome 7"/>
</dbReference>
<keyword evidence="3" id="KW-1185">Reference proteome</keyword>
<dbReference type="EMBL" id="CP111018">
    <property type="protein sequence ID" value="WAR09539.1"/>
    <property type="molecule type" value="Genomic_DNA"/>
</dbReference>
<name>A0ABY7EK59_MYAAR</name>
<sequence>MRVYIRLVWILSLISISQCRSPYTNKYFFKIKPDDIPEVRAKLLNYQFEFKNKIIDGIYVFQLTNSTDGYVMPMKRIHQLIEEFDGKCL</sequence>
<keyword evidence="1" id="KW-0732">Signal</keyword>
<proteinExistence type="predicted"/>
<accession>A0ABY7EK59</accession>
<feature type="signal peptide" evidence="1">
    <location>
        <begin position="1"/>
        <end position="19"/>
    </location>
</feature>
<protein>
    <recommendedName>
        <fullName evidence="4">Lipoprotein</fullName>
    </recommendedName>
</protein>
<gene>
    <name evidence="2" type="ORF">MAR_034615</name>
</gene>
<evidence type="ECO:0000313" key="3">
    <source>
        <dbReference type="Proteomes" id="UP001164746"/>
    </source>
</evidence>
<evidence type="ECO:0008006" key="4">
    <source>
        <dbReference type="Google" id="ProtNLM"/>
    </source>
</evidence>
<feature type="chain" id="PRO_5046565716" description="Lipoprotein" evidence="1">
    <location>
        <begin position="20"/>
        <end position="89"/>
    </location>
</feature>
<evidence type="ECO:0000313" key="2">
    <source>
        <dbReference type="EMBL" id="WAR09539.1"/>
    </source>
</evidence>
<organism evidence="2 3">
    <name type="scientific">Mya arenaria</name>
    <name type="common">Soft-shell clam</name>
    <dbReference type="NCBI Taxonomy" id="6604"/>
    <lineage>
        <taxon>Eukaryota</taxon>
        <taxon>Metazoa</taxon>
        <taxon>Spiralia</taxon>
        <taxon>Lophotrochozoa</taxon>
        <taxon>Mollusca</taxon>
        <taxon>Bivalvia</taxon>
        <taxon>Autobranchia</taxon>
        <taxon>Heteroconchia</taxon>
        <taxon>Euheterodonta</taxon>
        <taxon>Imparidentia</taxon>
        <taxon>Neoheterodontei</taxon>
        <taxon>Myida</taxon>
        <taxon>Myoidea</taxon>
        <taxon>Myidae</taxon>
        <taxon>Mya</taxon>
    </lineage>
</organism>